<evidence type="ECO:0000313" key="14">
    <source>
        <dbReference type="EMBL" id="EED86582.1"/>
    </source>
</evidence>
<keyword evidence="10" id="KW-1015">Disulfide bond</keyword>
<feature type="domain" description="tRNA-specific 2-thiouridylase MnmA-like C-terminal" evidence="12">
    <location>
        <begin position="421"/>
        <end position="489"/>
    </location>
</feature>
<evidence type="ECO:0000256" key="7">
    <source>
        <dbReference type="ARBA" id="ARBA00022741"/>
    </source>
</evidence>
<keyword evidence="5" id="KW-0808">Transferase</keyword>
<dbReference type="GO" id="GO:0002143">
    <property type="term" value="P:tRNA wobble position uridine thiolation"/>
    <property type="evidence" value="ECO:0000318"/>
    <property type="project" value="GO_Central"/>
</dbReference>
<dbReference type="InterPro" id="IPR004506">
    <property type="entry name" value="MnmA-like"/>
</dbReference>
<evidence type="ECO:0000256" key="2">
    <source>
        <dbReference type="ARBA" id="ARBA00006191"/>
    </source>
</evidence>
<evidence type="ECO:0000256" key="4">
    <source>
        <dbReference type="ARBA" id="ARBA00022555"/>
    </source>
</evidence>
<dbReference type="HOGENOM" id="CLU_035188_1_1_1"/>
<evidence type="ECO:0000256" key="11">
    <source>
        <dbReference type="ARBA" id="ARBA00049564"/>
    </source>
</evidence>
<evidence type="ECO:0000313" key="15">
    <source>
        <dbReference type="Proteomes" id="UP000001449"/>
    </source>
</evidence>
<keyword evidence="7" id="KW-0547">Nucleotide-binding</keyword>
<evidence type="ECO:0000256" key="3">
    <source>
        <dbReference type="ARBA" id="ARBA00011953"/>
    </source>
</evidence>
<accession>B8LDI7</accession>
<dbReference type="EC" id="2.8.1.14" evidence="3"/>
<evidence type="ECO:0000256" key="8">
    <source>
        <dbReference type="ARBA" id="ARBA00022840"/>
    </source>
</evidence>
<dbReference type="InterPro" id="IPR023382">
    <property type="entry name" value="MnmA-like_central_sf"/>
</dbReference>
<proteinExistence type="inferred from homology"/>
<dbReference type="InterPro" id="IPR046884">
    <property type="entry name" value="MnmA-like_central"/>
</dbReference>
<dbReference type="RefSeq" id="XP_002297114.1">
    <property type="nucleotide sequence ID" value="XM_002297078.1"/>
</dbReference>
<dbReference type="eggNOG" id="KOG2805">
    <property type="taxonomic scope" value="Eukaryota"/>
</dbReference>
<dbReference type="PANTHER" id="PTHR11933:SF5">
    <property type="entry name" value="MITOCHONDRIAL TRNA-SPECIFIC 2-THIOURIDYLASE 1"/>
    <property type="match status" value="1"/>
</dbReference>
<dbReference type="KEGG" id="tps:THAPSDRAFT_269988"/>
<reference evidence="14 15" key="1">
    <citation type="journal article" date="2004" name="Science">
        <title>The genome of the diatom Thalassiosira pseudonana: ecology, evolution, and metabolism.</title>
        <authorList>
            <person name="Armbrust E.V."/>
            <person name="Berges J.A."/>
            <person name="Bowler C."/>
            <person name="Green B.R."/>
            <person name="Martinez D."/>
            <person name="Putnam N.H."/>
            <person name="Zhou S."/>
            <person name="Allen A.E."/>
            <person name="Apt K.E."/>
            <person name="Bechner M."/>
            <person name="Brzezinski M.A."/>
            <person name="Chaal B.K."/>
            <person name="Chiovitti A."/>
            <person name="Davis A.K."/>
            <person name="Demarest M.S."/>
            <person name="Detter J.C."/>
            <person name="Glavina T."/>
            <person name="Goodstein D."/>
            <person name="Hadi M.Z."/>
            <person name="Hellsten U."/>
            <person name="Hildebrand M."/>
            <person name="Jenkins B.D."/>
            <person name="Jurka J."/>
            <person name="Kapitonov V.V."/>
            <person name="Kroger N."/>
            <person name="Lau W.W."/>
            <person name="Lane T.W."/>
            <person name="Larimer F.W."/>
            <person name="Lippmeier J.C."/>
            <person name="Lucas S."/>
            <person name="Medina M."/>
            <person name="Montsant A."/>
            <person name="Obornik M."/>
            <person name="Parker M.S."/>
            <person name="Palenik B."/>
            <person name="Pazour G.J."/>
            <person name="Richardson P.M."/>
            <person name="Rynearson T.A."/>
            <person name="Saito M.A."/>
            <person name="Schwartz D.C."/>
            <person name="Thamatrakoln K."/>
            <person name="Valentin K."/>
            <person name="Vardi A."/>
            <person name="Wilkerson F.P."/>
            <person name="Rokhsar D.S."/>
        </authorList>
    </citation>
    <scope>NUCLEOTIDE SEQUENCE [LARGE SCALE GENOMIC DNA]</scope>
    <source>
        <strain evidence="14 15">CCMP1335</strain>
    </source>
</reference>
<evidence type="ECO:0000259" key="12">
    <source>
        <dbReference type="Pfam" id="PF20258"/>
    </source>
</evidence>
<evidence type="ECO:0000256" key="9">
    <source>
        <dbReference type="ARBA" id="ARBA00022884"/>
    </source>
</evidence>
<keyword evidence="15" id="KW-1185">Reference proteome</keyword>
<dbReference type="Pfam" id="PF20258">
    <property type="entry name" value="tRNA_Me_trans_C"/>
    <property type="match status" value="1"/>
</dbReference>
<dbReference type="NCBIfam" id="TIGR00420">
    <property type="entry name" value="trmU"/>
    <property type="match status" value="1"/>
</dbReference>
<sequence>MASLIPSVPKAKGILFQQLHFHPLYSHCLRRGHATAVVAHPLLPKTNLITALCNQEYHDSCNTIRGPLSRTTSSIRYVSSADSSKPSSTPQRTRPRIVVAMSGGVDSSYTTIIMYKICDGIEVIGLHMSNWNALDEDPDISNATNTREKEYTDAQSVAQHLSIPLHRVSFASEYWIQVFEPFVESLAELTMPNPDYGCNTFIKFGAMKKYAMGQMNADFVATGHYAQLWHRGYTGDNDSSGVFPDRSKDQSYFLSGVKGEAFRNVIFPLGHLAKSQTQQTVRDIAHQAAIPTASKRDSMGICFIGKRNFGQFVSQYLPEPPAPGTFVDVDTGEIVGYHEGSMHYTIGQGAKISGASARYFVCGKGSTGDDGNTVFVCNSTHHPSLYTDELSVDFDAFNWIGLGEKSDTDSFGHVPYPLVEGRPIKLLARTRHLQPLAQCTVSWQRSRDANSLGKLTVQFEKPMRAITPCQVVSLYAGSDGLICLGGGPIKGRGSSYLERGMDVSLSMLH</sequence>
<dbReference type="GO" id="GO:0005524">
    <property type="term" value="F:ATP binding"/>
    <property type="evidence" value="ECO:0007669"/>
    <property type="project" value="UniProtKB-KW"/>
</dbReference>
<reference evidence="14 15" key="2">
    <citation type="journal article" date="2008" name="Nature">
        <title>The Phaeodactylum genome reveals the evolutionary history of diatom genomes.</title>
        <authorList>
            <person name="Bowler C."/>
            <person name="Allen A.E."/>
            <person name="Badger J.H."/>
            <person name="Grimwood J."/>
            <person name="Jabbari K."/>
            <person name="Kuo A."/>
            <person name="Maheswari U."/>
            <person name="Martens C."/>
            <person name="Maumus F."/>
            <person name="Otillar R.P."/>
            <person name="Rayko E."/>
            <person name="Salamov A."/>
            <person name="Vandepoele K."/>
            <person name="Beszteri B."/>
            <person name="Gruber A."/>
            <person name="Heijde M."/>
            <person name="Katinka M."/>
            <person name="Mock T."/>
            <person name="Valentin K."/>
            <person name="Verret F."/>
            <person name="Berges J.A."/>
            <person name="Brownlee C."/>
            <person name="Cadoret J.P."/>
            <person name="Chiovitti A."/>
            <person name="Choi C.J."/>
            <person name="Coesel S."/>
            <person name="De Martino A."/>
            <person name="Detter J.C."/>
            <person name="Durkin C."/>
            <person name="Falciatore A."/>
            <person name="Fournet J."/>
            <person name="Haruta M."/>
            <person name="Huysman M.J."/>
            <person name="Jenkins B.D."/>
            <person name="Jiroutova K."/>
            <person name="Jorgensen R.E."/>
            <person name="Joubert Y."/>
            <person name="Kaplan A."/>
            <person name="Kroger N."/>
            <person name="Kroth P.G."/>
            <person name="La Roche J."/>
            <person name="Lindquist E."/>
            <person name="Lommer M."/>
            <person name="Martin-Jezequel V."/>
            <person name="Lopez P.J."/>
            <person name="Lucas S."/>
            <person name="Mangogna M."/>
            <person name="McGinnis K."/>
            <person name="Medlin L.K."/>
            <person name="Montsant A."/>
            <person name="Oudot-Le Secq M.P."/>
            <person name="Napoli C."/>
            <person name="Obornik M."/>
            <person name="Parker M.S."/>
            <person name="Petit J.L."/>
            <person name="Porcel B.M."/>
            <person name="Poulsen N."/>
            <person name="Robison M."/>
            <person name="Rychlewski L."/>
            <person name="Rynearson T.A."/>
            <person name="Schmutz J."/>
            <person name="Shapiro H."/>
            <person name="Siaut M."/>
            <person name="Stanley M."/>
            <person name="Sussman M.R."/>
            <person name="Taylor A.R."/>
            <person name="Vardi A."/>
            <person name="von Dassow P."/>
            <person name="Vyverman W."/>
            <person name="Willis A."/>
            <person name="Wyrwicz L.S."/>
            <person name="Rokhsar D.S."/>
            <person name="Weissenbach J."/>
            <person name="Armbrust E.V."/>
            <person name="Green B.R."/>
            <person name="Van de Peer Y."/>
            <person name="Grigoriev I.V."/>
        </authorList>
    </citation>
    <scope>NUCLEOTIDE SEQUENCE [LARGE SCALE GENOMIC DNA]</scope>
    <source>
        <strain evidence="14 15">CCMP1335</strain>
    </source>
</reference>
<comment type="similarity">
    <text evidence="2">Belongs to the MnmA/TRMU family.</text>
</comment>
<dbReference type="Gene3D" id="2.40.30.10">
    <property type="entry name" value="Translation factors"/>
    <property type="match status" value="1"/>
</dbReference>
<organism evidence="14 15">
    <name type="scientific">Thalassiosira pseudonana</name>
    <name type="common">Marine diatom</name>
    <name type="synonym">Cyclotella nana</name>
    <dbReference type="NCBI Taxonomy" id="35128"/>
    <lineage>
        <taxon>Eukaryota</taxon>
        <taxon>Sar</taxon>
        <taxon>Stramenopiles</taxon>
        <taxon>Ochrophyta</taxon>
        <taxon>Bacillariophyta</taxon>
        <taxon>Coscinodiscophyceae</taxon>
        <taxon>Thalassiosirophycidae</taxon>
        <taxon>Thalassiosirales</taxon>
        <taxon>Thalassiosiraceae</taxon>
        <taxon>Thalassiosira</taxon>
    </lineage>
</organism>
<dbReference type="STRING" id="35128.B8LDI7"/>
<keyword evidence="6" id="KW-0819">tRNA processing</keyword>
<dbReference type="InParanoid" id="B8LDI7"/>
<evidence type="ECO:0000256" key="5">
    <source>
        <dbReference type="ARBA" id="ARBA00022679"/>
    </source>
</evidence>
<protein>
    <recommendedName>
        <fullName evidence="3">tRNA-5-taurinomethyluridine 2-sulfurtransferase</fullName>
        <ecNumber evidence="3">2.8.1.14</ecNumber>
    </recommendedName>
</protein>
<gene>
    <name evidence="14" type="ORF">THAPSDRAFT_269988</name>
</gene>
<dbReference type="Pfam" id="PF20259">
    <property type="entry name" value="tRNA_Me_trans_M"/>
    <property type="match status" value="1"/>
</dbReference>
<dbReference type="PaxDb" id="35128-Thaps269988"/>
<dbReference type="InterPro" id="IPR014729">
    <property type="entry name" value="Rossmann-like_a/b/a_fold"/>
</dbReference>
<dbReference type="EMBL" id="DS999420">
    <property type="protein sequence ID" value="EED86582.1"/>
    <property type="molecule type" value="Genomic_DNA"/>
</dbReference>
<comment type="catalytic activity">
    <reaction evidence="11">
        <text>5-taurinomethyluridine(34) in tRNA + S-sulfanyl-L-cysteinyl-[protein] + AH2 + ATP = 5-taurinomethyl-2-thiouridine(34) in tRNA + L-cysteinyl-[protein] + A + AMP + diphosphate + H(+)</text>
        <dbReference type="Rhea" id="RHEA:47040"/>
        <dbReference type="Rhea" id="RHEA-COMP:10131"/>
        <dbReference type="Rhea" id="RHEA-COMP:11726"/>
        <dbReference type="Rhea" id="RHEA-COMP:11732"/>
        <dbReference type="Rhea" id="RHEA-COMP:11733"/>
        <dbReference type="ChEBI" id="CHEBI:13193"/>
        <dbReference type="ChEBI" id="CHEBI:15378"/>
        <dbReference type="ChEBI" id="CHEBI:17499"/>
        <dbReference type="ChEBI" id="CHEBI:29950"/>
        <dbReference type="ChEBI" id="CHEBI:30616"/>
        <dbReference type="ChEBI" id="CHEBI:33019"/>
        <dbReference type="ChEBI" id="CHEBI:61963"/>
        <dbReference type="ChEBI" id="CHEBI:87171"/>
        <dbReference type="ChEBI" id="CHEBI:87172"/>
        <dbReference type="ChEBI" id="CHEBI:456215"/>
        <dbReference type="EC" id="2.8.1.14"/>
    </reaction>
</comment>
<dbReference type="Proteomes" id="UP000001449">
    <property type="component" value="Unassembled WGS sequence"/>
</dbReference>
<dbReference type="SUPFAM" id="SSF52402">
    <property type="entry name" value="Adenine nucleotide alpha hydrolases-like"/>
    <property type="match status" value="1"/>
</dbReference>
<dbReference type="FunFam" id="2.40.30.10:FF:000291">
    <property type="entry name" value="Mitochondrial tRNA-specific 2-thiouridylase 1"/>
    <property type="match status" value="1"/>
</dbReference>
<evidence type="ECO:0000256" key="1">
    <source>
        <dbReference type="ARBA" id="ARBA00003986"/>
    </source>
</evidence>
<dbReference type="GO" id="GO:0000049">
    <property type="term" value="F:tRNA binding"/>
    <property type="evidence" value="ECO:0007669"/>
    <property type="project" value="UniProtKB-KW"/>
</dbReference>
<feature type="domain" description="tRNA-specific 2-thiouridylase MnmA-like central" evidence="13">
    <location>
        <begin position="311"/>
        <end position="377"/>
    </location>
</feature>
<dbReference type="CDD" id="cd01998">
    <property type="entry name" value="MnmA_TRMU-like"/>
    <property type="match status" value="1"/>
</dbReference>
<dbReference type="FunCoup" id="B8LDI7">
    <property type="interactions" value="1"/>
</dbReference>
<dbReference type="AlphaFoldDB" id="B8LDI7"/>
<keyword evidence="8" id="KW-0067">ATP-binding</keyword>
<evidence type="ECO:0000259" key="13">
    <source>
        <dbReference type="Pfam" id="PF20259"/>
    </source>
</evidence>
<dbReference type="Gene3D" id="3.40.50.620">
    <property type="entry name" value="HUPs"/>
    <property type="match status" value="1"/>
</dbReference>
<keyword evidence="4" id="KW-0820">tRNA-binding</keyword>
<dbReference type="PANTHER" id="PTHR11933">
    <property type="entry name" value="TRNA 5-METHYLAMINOMETHYL-2-THIOURIDYLATE -METHYLTRANSFERASE"/>
    <property type="match status" value="1"/>
</dbReference>
<name>B8LDI7_THAPS</name>
<dbReference type="OMA" id="SFASEYW"/>
<evidence type="ECO:0000256" key="6">
    <source>
        <dbReference type="ARBA" id="ARBA00022694"/>
    </source>
</evidence>
<dbReference type="InterPro" id="IPR046885">
    <property type="entry name" value="MnmA-like_C"/>
</dbReference>
<keyword evidence="9" id="KW-0694">RNA-binding</keyword>
<dbReference type="GO" id="GO:0061708">
    <property type="term" value="F:tRNA-5-taurinomethyluridine 2-sulfurtransferase"/>
    <property type="evidence" value="ECO:0007669"/>
    <property type="project" value="UniProtKB-EC"/>
</dbReference>
<comment type="function">
    <text evidence="1">Catalyzes the 2-thiolation of uridine at the wobble position (U34) of mitochondrial tRNA(Lys), tRNA(Glu) and tRNA(Gln). Required for the formation of 5-taurinomethyl-2-thiouridine (tm5s2U) of mitochondrial tRNA(Lys), tRNA(Glu), and tRNA(Gln) at the wobble position. ATP is required to activate the C2 atom of the wobble base.</text>
</comment>
<dbReference type="Gene3D" id="2.30.30.280">
    <property type="entry name" value="Adenine nucleotide alpha hydrolases-like domains"/>
    <property type="match status" value="1"/>
</dbReference>
<evidence type="ECO:0000256" key="10">
    <source>
        <dbReference type="ARBA" id="ARBA00023157"/>
    </source>
</evidence>
<dbReference type="GeneID" id="7444356"/>
<dbReference type="Pfam" id="PF03054">
    <property type="entry name" value="tRNA_Me_trans"/>
    <property type="match status" value="1"/>
</dbReference>
<feature type="non-terminal residue" evidence="14">
    <location>
        <position position="509"/>
    </location>
</feature>